<evidence type="ECO:0000313" key="5">
    <source>
        <dbReference type="Proteomes" id="UP001430356"/>
    </source>
</evidence>
<evidence type="ECO:0000313" key="4">
    <source>
        <dbReference type="EMBL" id="KAK7197377.1"/>
    </source>
</evidence>
<dbReference type="InterPro" id="IPR027417">
    <property type="entry name" value="P-loop_NTPase"/>
</dbReference>
<dbReference type="InterPro" id="IPR045055">
    <property type="entry name" value="DNA2/NAM7-like"/>
</dbReference>
<dbReference type="InterPro" id="IPR041679">
    <property type="entry name" value="DNA2/NAM7-like_C"/>
</dbReference>
<dbReference type="GO" id="GO:0004386">
    <property type="term" value="F:helicase activity"/>
    <property type="evidence" value="ECO:0007669"/>
    <property type="project" value="UniProtKB-KW"/>
</dbReference>
<dbReference type="InterPro" id="IPR047187">
    <property type="entry name" value="SF1_C_Upf1"/>
</dbReference>
<feature type="domain" description="DNA2/NAM7 helicase helicase" evidence="2">
    <location>
        <begin position="512"/>
        <end position="626"/>
    </location>
</feature>
<feature type="region of interest" description="Disordered" evidence="1">
    <location>
        <begin position="47"/>
        <end position="72"/>
    </location>
</feature>
<dbReference type="PANTHER" id="PTHR10887">
    <property type="entry name" value="DNA2/NAM7 HELICASE FAMILY"/>
    <property type="match status" value="1"/>
</dbReference>
<evidence type="ECO:0000259" key="3">
    <source>
        <dbReference type="Pfam" id="PF13087"/>
    </source>
</evidence>
<keyword evidence="4" id="KW-0547">Nucleotide-binding</keyword>
<dbReference type="EMBL" id="JAECZO010000103">
    <property type="protein sequence ID" value="KAK7197377.1"/>
    <property type="molecule type" value="Genomic_DNA"/>
</dbReference>
<evidence type="ECO:0000259" key="2">
    <source>
        <dbReference type="Pfam" id="PF13086"/>
    </source>
</evidence>
<dbReference type="Pfam" id="PF13087">
    <property type="entry name" value="AAA_12"/>
    <property type="match status" value="1"/>
</dbReference>
<reference evidence="4 5" key="1">
    <citation type="journal article" date="2021" name="MBio">
        <title>A New Model Trypanosomatid, Novymonas esmeraldas: Genomic Perception of Its 'Candidatus Pandoraea novymonadis' Endosymbiont.</title>
        <authorList>
            <person name="Zakharova A."/>
            <person name="Saura A."/>
            <person name="Butenko A."/>
            <person name="Podesvova L."/>
            <person name="Warmusova S."/>
            <person name="Kostygov A.Y."/>
            <person name="Nenarokova A."/>
            <person name="Lukes J."/>
            <person name="Opperdoes F.R."/>
            <person name="Yurchenko V."/>
        </authorList>
    </citation>
    <scope>NUCLEOTIDE SEQUENCE [LARGE SCALE GENOMIC DNA]</scope>
    <source>
        <strain evidence="4 5">E262AT.01</strain>
    </source>
</reference>
<dbReference type="CDD" id="cd18808">
    <property type="entry name" value="SF1_C_Upf1"/>
    <property type="match status" value="1"/>
</dbReference>
<evidence type="ECO:0000256" key="1">
    <source>
        <dbReference type="SAM" id="MobiDB-lite"/>
    </source>
</evidence>
<dbReference type="AlphaFoldDB" id="A0AAW0EV37"/>
<sequence length="1148" mass="124440">MADTHRPESLPVDEVLRMPTHKITLKARGSTTDRRAAMRAAAVWLMDSPADPSTDTQHRGGAEGTESGAVDRLEGVTAEQRVATADAAVLDAAGETAVLQPTAPPRSLLQVMLRTRLTNRDKEDVCGVSGVGKGGNAVALPVLPDVYASSSTQSALLSVKDEYRNRFAVNITVECRRGIVEGYGTFLRICLTGPWRADVAVRRALAMPLGCTCDADADAPAAVQEWKRRTPIHPNIPRLGICAAMEYITDTVCILRDKTVDTATVLPNSTDKVWKSTIRDAAVAKACQEGLTSVVYPRDAVVLLHPLRWCAEEWASVNGRRDRPEADGDALGEEAANDTASLPTEWVRMGCIPQLAVVQRLKSRVGALVLILARVQTDNATQAVLVKSLLKNRARTKTCVFVRQLGTLHTAMMELQALHTSGCTCLAGTLYDPRRTAPTSVAYHDWLRSLLDATDPHRGTPLIDQLRERLLLPPQQQQRQLNKWQVGAIAAVLYAVHPQWDGGMAAQCTQTRAPRSPELLLIEGPPGTGKTQTIASLTLTVLQHLRREAAGQPRILVCAPSNCAVDEALLRVVRLCQEASAGAGRCAVSGELVRVGVRDKVDAEVLKQNPPVFLDDIVQQRRDARAAAAGGQQAGEVAGRAGSADWDAEERAAVTAAAAVVFSTLGSLHRALRHLRGSRFDLVIVDEASQGTEPAVLQALTLARGKCVLVGDSRQLQPTVLSRVASRCGLQRSLLVRLLTCGHPSFMLRTQYRMHPDIVAFPNAQFYGSRLLTDRSVRLRSRVAPGTAPGTAAATTVAQRLGRCPRFVFVDVKDATMQQRRGHSLFNQREAAAVVNCMRQLRTFLRMTVQEMAAHVGIITFYAAQKDTIVSLLTREERKSDLQVATVDSFQGKEKCIILLSCVRTRRPSRSARSERDALRVQQDNAGEDGDDAAAVREERAAHVPADHIGLGFLADWRRLNVALTRAQDLCVCFGSGETIRTVGLAAAASAVPPPALTTLESSAAEVEEQVKAGARDPLVLYSMLEHAETHDATASAPDVEDTAALRAASADSVEVVDDAQRATRARSAAVTYHNSLHLLRELMMRGDVAVAQEGRGGAVMGRAALWWRAAVLGHRMHVPSTPTVKNSSFFMFSLWGWTGQWPQRHIA</sequence>
<dbReference type="InterPro" id="IPR041677">
    <property type="entry name" value="DNA2/NAM7_AAA_11"/>
</dbReference>
<dbReference type="Pfam" id="PF13086">
    <property type="entry name" value="AAA_11"/>
    <property type="match status" value="2"/>
</dbReference>
<accession>A0AAW0EV37</accession>
<name>A0AAW0EV37_9TRYP</name>
<organism evidence="4 5">
    <name type="scientific">Novymonas esmeraldas</name>
    <dbReference type="NCBI Taxonomy" id="1808958"/>
    <lineage>
        <taxon>Eukaryota</taxon>
        <taxon>Discoba</taxon>
        <taxon>Euglenozoa</taxon>
        <taxon>Kinetoplastea</taxon>
        <taxon>Metakinetoplastina</taxon>
        <taxon>Trypanosomatida</taxon>
        <taxon>Trypanosomatidae</taxon>
        <taxon>Novymonas</taxon>
    </lineage>
</organism>
<keyword evidence="5" id="KW-1185">Reference proteome</keyword>
<feature type="region of interest" description="Disordered" evidence="1">
    <location>
        <begin position="912"/>
        <end position="931"/>
    </location>
</feature>
<protein>
    <submittedName>
        <fullName evidence="4">ATP-dependent helicase</fullName>
    </submittedName>
</protein>
<keyword evidence="4" id="KW-0378">Hydrolase</keyword>
<gene>
    <name evidence="4" type="ORF">NESM_000685300</name>
</gene>
<dbReference type="SUPFAM" id="SSF52540">
    <property type="entry name" value="P-loop containing nucleoside triphosphate hydrolases"/>
    <property type="match status" value="1"/>
</dbReference>
<keyword evidence="4" id="KW-0067">ATP-binding</keyword>
<keyword evidence="4" id="KW-0347">Helicase</keyword>
<dbReference type="PANTHER" id="PTHR10887:SF495">
    <property type="entry name" value="HELICASE SENATAXIN ISOFORM X1-RELATED"/>
    <property type="match status" value="1"/>
</dbReference>
<feature type="domain" description="DNA2/NAM7 helicase helicase" evidence="2">
    <location>
        <begin position="652"/>
        <end position="723"/>
    </location>
</feature>
<feature type="domain" description="DNA2/NAM7 helicase-like C-terminal" evidence="3">
    <location>
        <begin position="730"/>
        <end position="976"/>
    </location>
</feature>
<proteinExistence type="predicted"/>
<dbReference type="Gene3D" id="3.40.50.300">
    <property type="entry name" value="P-loop containing nucleotide triphosphate hydrolases"/>
    <property type="match status" value="2"/>
</dbReference>
<dbReference type="Proteomes" id="UP001430356">
    <property type="component" value="Unassembled WGS sequence"/>
</dbReference>
<comment type="caution">
    <text evidence="4">The sequence shown here is derived from an EMBL/GenBank/DDBJ whole genome shotgun (WGS) entry which is preliminary data.</text>
</comment>